<organism evidence="1 2">
    <name type="scientific">Ruegeria denitrificans</name>
    <dbReference type="NCBI Taxonomy" id="1715692"/>
    <lineage>
        <taxon>Bacteria</taxon>
        <taxon>Pseudomonadati</taxon>
        <taxon>Pseudomonadota</taxon>
        <taxon>Alphaproteobacteria</taxon>
        <taxon>Rhodobacterales</taxon>
        <taxon>Roseobacteraceae</taxon>
        <taxon>Ruegeria</taxon>
    </lineage>
</organism>
<name>A0A0P1IST0_9RHOB</name>
<dbReference type="AlphaFoldDB" id="A0A0P1IST0"/>
<sequence length="66" mass="7617">MDHWISESIAKINADAHRSADTHLFKLVGQNFWTEIDLIEGASLIQKLDETNLNFEFQSLPIFDKI</sequence>
<evidence type="ECO:0000313" key="2">
    <source>
        <dbReference type="Proteomes" id="UP000051260"/>
    </source>
</evidence>
<accession>A0A0P1IST0</accession>
<protein>
    <submittedName>
        <fullName evidence="1">Uncharacterized protein</fullName>
    </submittedName>
</protein>
<evidence type="ECO:0000313" key="1">
    <source>
        <dbReference type="EMBL" id="CUK03527.1"/>
    </source>
</evidence>
<dbReference type="Proteomes" id="UP000051260">
    <property type="component" value="Unassembled WGS sequence"/>
</dbReference>
<dbReference type="OrthoDB" id="7624112at2"/>
<dbReference type="EMBL" id="CYUD01000007">
    <property type="protein sequence ID" value="CUK03527.1"/>
    <property type="molecule type" value="Genomic_DNA"/>
</dbReference>
<dbReference type="STRING" id="1715692.RUE5091_02515"/>
<proteinExistence type="predicted"/>
<keyword evidence="2" id="KW-1185">Reference proteome</keyword>
<gene>
    <name evidence="1" type="ORF">RUE5091_02515</name>
</gene>
<reference evidence="2" key="1">
    <citation type="submission" date="2015-09" db="EMBL/GenBank/DDBJ databases">
        <authorList>
            <person name="Rodrigo-Torres L."/>
            <person name="Arahal D.R."/>
        </authorList>
    </citation>
    <scope>NUCLEOTIDE SEQUENCE [LARGE SCALE GENOMIC DNA]</scope>
    <source>
        <strain evidence="2">CECT 5091</strain>
    </source>
</reference>